<proteinExistence type="predicted"/>
<dbReference type="Proteomes" id="UP001159363">
    <property type="component" value="Chromosome 15"/>
</dbReference>
<sequence>MRDLFTDGCLFVTGRPRPRDAAAEATVNVARGFPRRSRLYRLRAVIGSPIPAPRSPDLNPLHFYLRGHLQALGHVIPVDDVGTLLNRIEAGCETIRNFPGIHQHIRVSMQRRGDACAVRGKVANFETLVTYSFEPYIILSSIAIDIPIGAVVAERLACSPPTKANRVSIPGRVTARFSHVGIVLNDAAGRRVFSGISRFHYPINSDAAQYSPQSPSSALKTSLSGAV</sequence>
<organism evidence="1 2">
    <name type="scientific">Dryococelus australis</name>
    <dbReference type="NCBI Taxonomy" id="614101"/>
    <lineage>
        <taxon>Eukaryota</taxon>
        <taxon>Metazoa</taxon>
        <taxon>Ecdysozoa</taxon>
        <taxon>Arthropoda</taxon>
        <taxon>Hexapoda</taxon>
        <taxon>Insecta</taxon>
        <taxon>Pterygota</taxon>
        <taxon>Neoptera</taxon>
        <taxon>Polyneoptera</taxon>
        <taxon>Phasmatodea</taxon>
        <taxon>Verophasmatodea</taxon>
        <taxon>Anareolatae</taxon>
        <taxon>Phasmatidae</taxon>
        <taxon>Eurycanthinae</taxon>
        <taxon>Dryococelus</taxon>
    </lineage>
</organism>
<dbReference type="EMBL" id="JARBHB010000016">
    <property type="protein sequence ID" value="KAJ8866424.1"/>
    <property type="molecule type" value="Genomic_DNA"/>
</dbReference>
<gene>
    <name evidence="1" type="ORF">PR048_032267</name>
</gene>
<name>A0ABQ9G1Q7_9NEOP</name>
<accession>A0ABQ9G1Q7</accession>
<keyword evidence="2" id="KW-1185">Reference proteome</keyword>
<evidence type="ECO:0000313" key="1">
    <source>
        <dbReference type="EMBL" id="KAJ8866424.1"/>
    </source>
</evidence>
<protein>
    <submittedName>
        <fullName evidence="1">Uncharacterized protein</fullName>
    </submittedName>
</protein>
<evidence type="ECO:0000313" key="2">
    <source>
        <dbReference type="Proteomes" id="UP001159363"/>
    </source>
</evidence>
<comment type="caution">
    <text evidence="1">The sequence shown here is derived from an EMBL/GenBank/DDBJ whole genome shotgun (WGS) entry which is preliminary data.</text>
</comment>
<reference evidence="1 2" key="1">
    <citation type="submission" date="2023-02" db="EMBL/GenBank/DDBJ databases">
        <title>LHISI_Scaffold_Assembly.</title>
        <authorList>
            <person name="Stuart O.P."/>
            <person name="Cleave R."/>
            <person name="Magrath M.J.L."/>
            <person name="Mikheyev A.S."/>
        </authorList>
    </citation>
    <scope>NUCLEOTIDE SEQUENCE [LARGE SCALE GENOMIC DNA]</scope>
    <source>
        <strain evidence="1">Daus_M_001</strain>
        <tissue evidence="1">Leg muscle</tissue>
    </source>
</reference>